<protein>
    <submittedName>
        <fullName evidence="2">Antibiotic biosynthesis monooxygenase</fullName>
    </submittedName>
</protein>
<comment type="caution">
    <text evidence="2">The sequence shown here is derived from an EMBL/GenBank/DDBJ whole genome shotgun (WGS) entry which is preliminary data.</text>
</comment>
<dbReference type="AlphaFoldDB" id="A0A971M4U4"/>
<keyword evidence="2" id="KW-0560">Oxidoreductase</keyword>
<evidence type="ECO:0000313" key="2">
    <source>
        <dbReference type="EMBL" id="NLW35805.1"/>
    </source>
</evidence>
<dbReference type="EMBL" id="JAAYEE010000173">
    <property type="protein sequence ID" value="NLW35805.1"/>
    <property type="molecule type" value="Genomic_DNA"/>
</dbReference>
<reference evidence="2" key="2">
    <citation type="submission" date="2020-01" db="EMBL/GenBank/DDBJ databases">
        <authorList>
            <person name="Campanaro S."/>
        </authorList>
    </citation>
    <scope>NUCLEOTIDE SEQUENCE</scope>
    <source>
        <strain evidence="2">AS06rmzACSIP_7</strain>
    </source>
</reference>
<accession>A0A971M4U4</accession>
<gene>
    <name evidence="2" type="ORF">GXY80_10040</name>
</gene>
<dbReference type="InterPro" id="IPR007138">
    <property type="entry name" value="ABM_dom"/>
</dbReference>
<reference evidence="2" key="1">
    <citation type="journal article" date="2020" name="Biotechnol. Biofuels">
        <title>New insights from the biogas microbiome by comprehensive genome-resolved metagenomics of nearly 1600 species originating from multiple anaerobic digesters.</title>
        <authorList>
            <person name="Campanaro S."/>
            <person name="Treu L."/>
            <person name="Rodriguez-R L.M."/>
            <person name="Kovalovszki A."/>
            <person name="Ziels R.M."/>
            <person name="Maus I."/>
            <person name="Zhu X."/>
            <person name="Kougias P.G."/>
            <person name="Basile A."/>
            <person name="Luo G."/>
            <person name="Schluter A."/>
            <person name="Konstantinidis K.T."/>
            <person name="Angelidaki I."/>
        </authorList>
    </citation>
    <scope>NUCLEOTIDE SEQUENCE</scope>
    <source>
        <strain evidence="2">AS06rmzACSIP_7</strain>
    </source>
</reference>
<evidence type="ECO:0000313" key="3">
    <source>
        <dbReference type="Proteomes" id="UP000777265"/>
    </source>
</evidence>
<name>A0A971M4U4_9BACT</name>
<organism evidence="2 3">
    <name type="scientific">Syntrophorhabdus aromaticivorans</name>
    <dbReference type="NCBI Taxonomy" id="328301"/>
    <lineage>
        <taxon>Bacteria</taxon>
        <taxon>Pseudomonadati</taxon>
        <taxon>Thermodesulfobacteriota</taxon>
        <taxon>Syntrophorhabdia</taxon>
        <taxon>Syntrophorhabdales</taxon>
        <taxon>Syntrophorhabdaceae</taxon>
        <taxon>Syntrophorhabdus</taxon>
    </lineage>
</organism>
<feature type="domain" description="ABM" evidence="1">
    <location>
        <begin position="1"/>
        <end position="75"/>
    </location>
</feature>
<keyword evidence="2" id="KW-0503">Monooxygenase</keyword>
<sequence length="106" mass="12071">MYVRMTFFKVKPGMMDKLRNIYVNDVIPAHKSHKGIRFVHLFECMDAVDEGISVTAWDTKGDLEAYEKSGDYQRILALFGEVLTGASTLKSYEVTASSEPMILRIF</sequence>
<dbReference type="Proteomes" id="UP000777265">
    <property type="component" value="Unassembled WGS sequence"/>
</dbReference>
<proteinExistence type="predicted"/>
<dbReference type="SUPFAM" id="SSF54909">
    <property type="entry name" value="Dimeric alpha+beta barrel"/>
    <property type="match status" value="1"/>
</dbReference>
<evidence type="ECO:0000259" key="1">
    <source>
        <dbReference type="Pfam" id="PF03992"/>
    </source>
</evidence>
<dbReference type="Pfam" id="PF03992">
    <property type="entry name" value="ABM"/>
    <property type="match status" value="1"/>
</dbReference>
<dbReference type="Gene3D" id="3.30.70.100">
    <property type="match status" value="1"/>
</dbReference>
<dbReference type="InterPro" id="IPR011008">
    <property type="entry name" value="Dimeric_a/b-barrel"/>
</dbReference>
<dbReference type="GO" id="GO:0004497">
    <property type="term" value="F:monooxygenase activity"/>
    <property type="evidence" value="ECO:0007669"/>
    <property type="project" value="UniProtKB-KW"/>
</dbReference>